<proteinExistence type="predicted"/>
<protein>
    <submittedName>
        <fullName evidence="1">Uncharacterized protein</fullName>
    </submittedName>
</protein>
<comment type="caution">
    <text evidence="1">The sequence shown here is derived from an EMBL/GenBank/DDBJ whole genome shotgun (WGS) entry which is preliminary data.</text>
</comment>
<organism evidence="1 2">
    <name type="scientific">Pseudomonas cannabina</name>
    <dbReference type="NCBI Taxonomy" id="86840"/>
    <lineage>
        <taxon>Bacteria</taxon>
        <taxon>Pseudomonadati</taxon>
        <taxon>Pseudomonadota</taxon>
        <taxon>Gammaproteobacteria</taxon>
        <taxon>Pseudomonadales</taxon>
        <taxon>Pseudomonadaceae</taxon>
        <taxon>Pseudomonas</taxon>
    </lineage>
</organism>
<accession>A0A3M3RGX1</accession>
<evidence type="ECO:0000313" key="1">
    <source>
        <dbReference type="EMBL" id="RMN95617.1"/>
    </source>
</evidence>
<dbReference type="EMBL" id="RBPJ01000151">
    <property type="protein sequence ID" value="RMN95617.1"/>
    <property type="molecule type" value="Genomic_DNA"/>
</dbReference>
<dbReference type="AlphaFoldDB" id="A0A3M3RGX1"/>
<sequence length="157" mass="18236">MEQLNRAKRYLQRIERLYAGIFSSLGHHEEEYFDDVLSFFIHCYHVRDWALHQDGAVVRAREIDAFIDLNEPLRICADLANGSKHCKLMRTPRSGHQPTILQPQKLYSTWFVGDGGGEVLQCSYRVESNGKSFDVRELACECITLWEKFLNGPRLMD</sequence>
<evidence type="ECO:0000313" key="2">
    <source>
        <dbReference type="Proteomes" id="UP000270524"/>
    </source>
</evidence>
<reference evidence="1 2" key="1">
    <citation type="submission" date="2018-08" db="EMBL/GenBank/DDBJ databases">
        <title>Recombination of ecologically and evolutionarily significant loci maintains genetic cohesion in the Pseudomonas syringae species complex.</title>
        <authorList>
            <person name="Dillon M."/>
            <person name="Thakur S."/>
            <person name="Almeida R.N.D."/>
            <person name="Weir B.S."/>
            <person name="Guttman D.S."/>
        </authorList>
    </citation>
    <scope>NUCLEOTIDE SEQUENCE [LARGE SCALE GENOMIC DNA]</scope>
    <source>
        <strain evidence="1 2">ICMP 15203</strain>
    </source>
</reference>
<dbReference type="RefSeq" id="WP_057414503.1">
    <property type="nucleotide sequence ID" value="NZ_RBPH01000035.1"/>
</dbReference>
<name>A0A3M3RGX1_PSECA</name>
<gene>
    <name evidence="1" type="ORF">ALQ51_00989</name>
</gene>
<dbReference type="Proteomes" id="UP000270524">
    <property type="component" value="Unassembled WGS sequence"/>
</dbReference>